<protein>
    <submittedName>
        <fullName evidence="1">Uncharacterized protein</fullName>
    </submittedName>
</protein>
<organism evidence="1 2">
    <name type="scientific">Mucilaginibacter terrae</name>
    <dbReference type="NCBI Taxonomy" id="1955052"/>
    <lineage>
        <taxon>Bacteria</taxon>
        <taxon>Pseudomonadati</taxon>
        <taxon>Bacteroidota</taxon>
        <taxon>Sphingobacteriia</taxon>
        <taxon>Sphingobacteriales</taxon>
        <taxon>Sphingobacteriaceae</taxon>
        <taxon>Mucilaginibacter</taxon>
    </lineage>
</organism>
<comment type="caution">
    <text evidence="1">The sequence shown here is derived from an EMBL/GenBank/DDBJ whole genome shotgun (WGS) entry which is preliminary data.</text>
</comment>
<gene>
    <name evidence="1" type="ORF">QE417_002060</name>
</gene>
<accession>A0ABU3GT79</accession>
<reference evidence="2" key="1">
    <citation type="submission" date="2023-07" db="EMBL/GenBank/DDBJ databases">
        <title>Functional and genomic diversity of the sorghum phyllosphere microbiome.</title>
        <authorList>
            <person name="Shade A."/>
        </authorList>
    </citation>
    <scope>NUCLEOTIDE SEQUENCE [LARGE SCALE GENOMIC DNA]</scope>
    <source>
        <strain evidence="2">SORGH_AS_0422</strain>
    </source>
</reference>
<keyword evidence="2" id="KW-1185">Reference proteome</keyword>
<dbReference type="Proteomes" id="UP001258315">
    <property type="component" value="Unassembled WGS sequence"/>
</dbReference>
<name>A0ABU3GT79_9SPHI</name>
<dbReference type="RefSeq" id="WP_311949696.1">
    <property type="nucleotide sequence ID" value="NZ_JAVLVU010000001.1"/>
</dbReference>
<proteinExistence type="predicted"/>
<evidence type="ECO:0000313" key="2">
    <source>
        <dbReference type="Proteomes" id="UP001258315"/>
    </source>
</evidence>
<dbReference type="EMBL" id="JAVLVU010000001">
    <property type="protein sequence ID" value="MDT3402988.1"/>
    <property type="molecule type" value="Genomic_DNA"/>
</dbReference>
<sequence length="117" mass="12899">MSFNYYGTPGEYAGHANIRVQENRTIVYTSTGEKKVEVTPVTIGGTTSSGATITQTKNIQNYFNYDCDFIFFGTNTGYYGSAQDYNLHGLGMGFHQLLKPIIGTTSEVITFTGLNRN</sequence>
<evidence type="ECO:0000313" key="1">
    <source>
        <dbReference type="EMBL" id="MDT3402988.1"/>
    </source>
</evidence>